<evidence type="ECO:0000256" key="6">
    <source>
        <dbReference type="ARBA" id="ARBA00022614"/>
    </source>
</evidence>
<organism evidence="23 24">
    <name type="scientific">Artemisia annua</name>
    <name type="common">Sweet wormwood</name>
    <dbReference type="NCBI Taxonomy" id="35608"/>
    <lineage>
        <taxon>Eukaryota</taxon>
        <taxon>Viridiplantae</taxon>
        <taxon>Streptophyta</taxon>
        <taxon>Embryophyta</taxon>
        <taxon>Tracheophyta</taxon>
        <taxon>Spermatophyta</taxon>
        <taxon>Magnoliopsida</taxon>
        <taxon>eudicotyledons</taxon>
        <taxon>Gunneridae</taxon>
        <taxon>Pentapetalae</taxon>
        <taxon>asterids</taxon>
        <taxon>campanulids</taxon>
        <taxon>Asterales</taxon>
        <taxon>Asteraceae</taxon>
        <taxon>Asteroideae</taxon>
        <taxon>Anthemideae</taxon>
        <taxon>Artemisiinae</taxon>
        <taxon>Artemisia</taxon>
    </lineage>
</organism>
<gene>
    <name evidence="23" type="ORF">CTI12_AA027770</name>
</gene>
<dbReference type="SUPFAM" id="SSF56112">
    <property type="entry name" value="Protein kinase-like (PK-like)"/>
    <property type="match status" value="2"/>
</dbReference>
<evidence type="ECO:0000256" key="19">
    <source>
        <dbReference type="ARBA" id="ARBA00048679"/>
    </source>
</evidence>
<comment type="subcellular location">
    <subcellularLocation>
        <location evidence="1">Cell membrane</location>
        <topology evidence="1">Single-pass membrane protein</topology>
    </subcellularLocation>
</comment>
<feature type="domain" description="Protein kinase" evidence="22">
    <location>
        <begin position="24"/>
        <end position="314"/>
    </location>
</feature>
<dbReference type="PANTHER" id="PTHR47989">
    <property type="entry name" value="OS01G0750732 PROTEIN"/>
    <property type="match status" value="1"/>
</dbReference>
<keyword evidence="23" id="KW-0430">Lectin</keyword>
<keyword evidence="6" id="KW-0433">Leucine-rich repeat</keyword>
<sequence>MSSYTSSSCQLFDFLEIQLATENFNESLVVGRGGFGKVYAGTIFNGSNSITVAIKRLDYTSHQGATEFWAEVEMLTKLRHCNLVSLIGYCNHQKEMILVYEYMPNGTLSDHLHELGTSLSWLQRLKICIGAARGLQYLHTGTGIEFGVIHRDVKSSNILLHESWAAKISDFGLSKVAKISDFGLSKAGPTNQPSTGVSTAVKGTFGYLDPDYYATGMLTRKSDVYAFGVVLLEMLCRKRAVDKSLDQDQWNLARWAQESIKAGNLRRIIDLDIGGQIYPKCLKEFVRIAERCLHNNPQKRSTMAEVVVSLESVLALQEKINSSFQASGKTIFGRIVDRLYFPYNGEQLGRIVDRLYFPYNGEHTAHGNSKVATDIKGNNRRTNNSIEPDNTLGPEYNMYASRSLKVFQFSDLRRATNYFSQDSLFGKGNFGEVFLAWVDKNTFTPSRRGDGIAVAIRRRCSSSNHGHDQLLAEVGILGPLAHPNIITLLGYSSHEHEYLCVYEYMQNGSFDRFINRDAPDTIGPLTWQTRLNILIGVARGLTYLHSLKDQVIHRNVKSSSIFLDQDYNAKLGNFGLARSGPEIGKTHVTTRVAGTLGYIDPNSWDTGHFSVKSDIYGFGVVMLETLTGLPVIDGNRSHNQHNLVEWASPILADRKELREIMDPHLGENYPEEGVFMYAKLALKCLAINPKNRPSSEKLLRNLEHIYALNK</sequence>
<name>A0A2U1QEU0_ARTAN</name>
<dbReference type="FunFam" id="1.10.510.10:FF:000095">
    <property type="entry name" value="protein STRUBBELIG-RECEPTOR FAMILY 8"/>
    <property type="match status" value="1"/>
</dbReference>
<keyword evidence="16" id="KW-0675">Receptor</keyword>
<feature type="domain" description="Protein kinase" evidence="22">
    <location>
        <begin position="419"/>
        <end position="707"/>
    </location>
</feature>
<comment type="caution">
    <text evidence="23">The sequence shown here is derived from an EMBL/GenBank/DDBJ whole genome shotgun (WGS) entry which is preliminary data.</text>
</comment>
<dbReference type="GO" id="GO:0030246">
    <property type="term" value="F:carbohydrate binding"/>
    <property type="evidence" value="ECO:0007669"/>
    <property type="project" value="UniProtKB-KW"/>
</dbReference>
<evidence type="ECO:0000256" key="3">
    <source>
        <dbReference type="ARBA" id="ARBA00022475"/>
    </source>
</evidence>
<dbReference type="Proteomes" id="UP000245207">
    <property type="component" value="Unassembled WGS sequence"/>
</dbReference>
<keyword evidence="12" id="KW-0418">Kinase</keyword>
<evidence type="ECO:0000259" key="22">
    <source>
        <dbReference type="PROSITE" id="PS50011"/>
    </source>
</evidence>
<comment type="catalytic activity">
    <reaction evidence="18">
        <text>L-threonyl-[protein] + ATP = O-phospho-L-threonyl-[protein] + ADP + H(+)</text>
        <dbReference type="Rhea" id="RHEA:46608"/>
        <dbReference type="Rhea" id="RHEA-COMP:11060"/>
        <dbReference type="Rhea" id="RHEA-COMP:11605"/>
        <dbReference type="ChEBI" id="CHEBI:15378"/>
        <dbReference type="ChEBI" id="CHEBI:30013"/>
        <dbReference type="ChEBI" id="CHEBI:30616"/>
        <dbReference type="ChEBI" id="CHEBI:61977"/>
        <dbReference type="ChEBI" id="CHEBI:456216"/>
        <dbReference type="EC" id="2.7.11.1"/>
    </reaction>
</comment>
<keyword evidence="9" id="KW-0732">Signal</keyword>
<dbReference type="Gene3D" id="1.10.510.10">
    <property type="entry name" value="Transferase(Phosphotransferase) domain 1"/>
    <property type="match status" value="2"/>
</dbReference>
<proteinExistence type="predicted"/>
<keyword evidence="3" id="KW-1003">Cell membrane</keyword>
<keyword evidence="10" id="KW-0677">Repeat</keyword>
<evidence type="ECO:0000256" key="4">
    <source>
        <dbReference type="ARBA" id="ARBA00022527"/>
    </source>
</evidence>
<evidence type="ECO:0000256" key="20">
    <source>
        <dbReference type="PROSITE-ProRule" id="PRU10141"/>
    </source>
</evidence>
<keyword evidence="14" id="KW-1133">Transmembrane helix</keyword>
<comment type="catalytic activity">
    <reaction evidence="19">
        <text>L-seryl-[protein] + ATP = O-phospho-L-seryl-[protein] + ADP + H(+)</text>
        <dbReference type="Rhea" id="RHEA:17989"/>
        <dbReference type="Rhea" id="RHEA-COMP:9863"/>
        <dbReference type="Rhea" id="RHEA-COMP:11604"/>
        <dbReference type="ChEBI" id="CHEBI:15378"/>
        <dbReference type="ChEBI" id="CHEBI:29999"/>
        <dbReference type="ChEBI" id="CHEBI:30616"/>
        <dbReference type="ChEBI" id="CHEBI:83421"/>
        <dbReference type="ChEBI" id="CHEBI:456216"/>
        <dbReference type="EC" id="2.7.11.1"/>
    </reaction>
</comment>
<evidence type="ECO:0000256" key="10">
    <source>
        <dbReference type="ARBA" id="ARBA00022737"/>
    </source>
</evidence>
<evidence type="ECO:0000256" key="17">
    <source>
        <dbReference type="ARBA" id="ARBA00023180"/>
    </source>
</evidence>
<evidence type="ECO:0000256" key="7">
    <source>
        <dbReference type="ARBA" id="ARBA00022679"/>
    </source>
</evidence>
<reference evidence="23 24" key="1">
    <citation type="journal article" date="2018" name="Mol. Plant">
        <title>The genome of Artemisia annua provides insight into the evolution of Asteraceae family and artemisinin biosynthesis.</title>
        <authorList>
            <person name="Shen Q."/>
            <person name="Zhang L."/>
            <person name="Liao Z."/>
            <person name="Wang S."/>
            <person name="Yan T."/>
            <person name="Shi P."/>
            <person name="Liu M."/>
            <person name="Fu X."/>
            <person name="Pan Q."/>
            <person name="Wang Y."/>
            <person name="Lv Z."/>
            <person name="Lu X."/>
            <person name="Zhang F."/>
            <person name="Jiang W."/>
            <person name="Ma Y."/>
            <person name="Chen M."/>
            <person name="Hao X."/>
            <person name="Li L."/>
            <person name="Tang Y."/>
            <person name="Lv G."/>
            <person name="Zhou Y."/>
            <person name="Sun X."/>
            <person name="Brodelius P.E."/>
            <person name="Rose J.K.C."/>
            <person name="Tang K."/>
        </authorList>
    </citation>
    <scope>NUCLEOTIDE SEQUENCE [LARGE SCALE GENOMIC DNA]</scope>
    <source>
        <strain evidence="24">cv. Huhao1</strain>
        <tissue evidence="23">Leaf</tissue>
    </source>
</reference>
<dbReference type="GO" id="GO:0005886">
    <property type="term" value="C:plasma membrane"/>
    <property type="evidence" value="ECO:0007669"/>
    <property type="project" value="UniProtKB-SubCell"/>
</dbReference>
<keyword evidence="4" id="KW-0723">Serine/threonine-protein kinase</keyword>
<keyword evidence="5" id="KW-0597">Phosphoprotein</keyword>
<evidence type="ECO:0000256" key="16">
    <source>
        <dbReference type="ARBA" id="ARBA00023170"/>
    </source>
</evidence>
<dbReference type="OrthoDB" id="4062651at2759"/>
<evidence type="ECO:0000256" key="12">
    <source>
        <dbReference type="ARBA" id="ARBA00022777"/>
    </source>
</evidence>
<dbReference type="FunFam" id="3.30.200.20:FF:000039">
    <property type="entry name" value="receptor-like protein kinase FERONIA"/>
    <property type="match status" value="1"/>
</dbReference>
<evidence type="ECO:0000256" key="5">
    <source>
        <dbReference type="ARBA" id="ARBA00022553"/>
    </source>
</evidence>
<keyword evidence="11 20" id="KW-0547">Nucleotide-binding</keyword>
<evidence type="ECO:0000256" key="14">
    <source>
        <dbReference type="ARBA" id="ARBA00022989"/>
    </source>
</evidence>
<keyword evidence="24" id="KW-1185">Reference proteome</keyword>
<dbReference type="PROSITE" id="PS00107">
    <property type="entry name" value="PROTEIN_KINASE_ATP"/>
    <property type="match status" value="1"/>
</dbReference>
<evidence type="ECO:0000313" key="24">
    <source>
        <dbReference type="Proteomes" id="UP000245207"/>
    </source>
</evidence>
<keyword evidence="17" id="KW-0325">Glycoprotein</keyword>
<evidence type="ECO:0000256" key="13">
    <source>
        <dbReference type="ARBA" id="ARBA00022840"/>
    </source>
</evidence>
<keyword evidence="15" id="KW-0472">Membrane</keyword>
<dbReference type="PROSITE" id="PS50011">
    <property type="entry name" value="PROTEIN_KINASE_DOM"/>
    <property type="match status" value="2"/>
</dbReference>
<dbReference type="CDD" id="cd14066">
    <property type="entry name" value="STKc_IRAK"/>
    <property type="match status" value="1"/>
</dbReference>
<feature type="region of interest" description="Disordered" evidence="21">
    <location>
        <begin position="368"/>
        <end position="391"/>
    </location>
</feature>
<evidence type="ECO:0000256" key="18">
    <source>
        <dbReference type="ARBA" id="ARBA00047899"/>
    </source>
</evidence>
<protein>
    <recommendedName>
        <fullName evidence="2">non-specific serine/threonine protein kinase</fullName>
        <ecNumber evidence="2">2.7.11.1</ecNumber>
    </recommendedName>
</protein>
<evidence type="ECO:0000256" key="11">
    <source>
        <dbReference type="ARBA" id="ARBA00022741"/>
    </source>
</evidence>
<evidence type="ECO:0000256" key="9">
    <source>
        <dbReference type="ARBA" id="ARBA00022729"/>
    </source>
</evidence>
<dbReference type="InterPro" id="IPR000719">
    <property type="entry name" value="Prot_kinase_dom"/>
</dbReference>
<dbReference type="EC" id="2.7.11.1" evidence="2"/>
<accession>A0A2U1QEU0</accession>
<evidence type="ECO:0000313" key="23">
    <source>
        <dbReference type="EMBL" id="PWA96515.1"/>
    </source>
</evidence>
<dbReference type="AlphaFoldDB" id="A0A2U1QEU0"/>
<evidence type="ECO:0000256" key="15">
    <source>
        <dbReference type="ARBA" id="ARBA00023136"/>
    </source>
</evidence>
<dbReference type="GO" id="GO:0004674">
    <property type="term" value="F:protein serine/threonine kinase activity"/>
    <property type="evidence" value="ECO:0007669"/>
    <property type="project" value="UniProtKB-KW"/>
</dbReference>
<feature type="binding site" evidence="20">
    <location>
        <position position="55"/>
    </location>
    <ligand>
        <name>ATP</name>
        <dbReference type="ChEBI" id="CHEBI:30616"/>
    </ligand>
</feature>
<dbReference type="Gene3D" id="3.30.200.20">
    <property type="entry name" value="Phosphorylase Kinase, domain 1"/>
    <property type="match status" value="2"/>
</dbReference>
<evidence type="ECO:0000256" key="1">
    <source>
        <dbReference type="ARBA" id="ARBA00004162"/>
    </source>
</evidence>
<dbReference type="STRING" id="35608.A0A2U1QEU0"/>
<evidence type="ECO:0000256" key="2">
    <source>
        <dbReference type="ARBA" id="ARBA00012513"/>
    </source>
</evidence>
<dbReference type="InterPro" id="IPR008271">
    <property type="entry name" value="Ser/Thr_kinase_AS"/>
</dbReference>
<dbReference type="EMBL" id="PKPP01000173">
    <property type="protein sequence ID" value="PWA96515.1"/>
    <property type="molecule type" value="Genomic_DNA"/>
</dbReference>
<dbReference type="GO" id="GO:0005524">
    <property type="term" value="F:ATP binding"/>
    <property type="evidence" value="ECO:0007669"/>
    <property type="project" value="UniProtKB-UniRule"/>
</dbReference>
<dbReference type="PROSITE" id="PS00108">
    <property type="entry name" value="PROTEIN_KINASE_ST"/>
    <property type="match status" value="1"/>
</dbReference>
<dbReference type="Pfam" id="PF07714">
    <property type="entry name" value="PK_Tyr_Ser-Thr"/>
    <property type="match status" value="2"/>
</dbReference>
<dbReference type="InterPro" id="IPR017441">
    <property type="entry name" value="Protein_kinase_ATP_BS"/>
</dbReference>
<keyword evidence="13 20" id="KW-0067">ATP-binding</keyword>
<evidence type="ECO:0000256" key="21">
    <source>
        <dbReference type="SAM" id="MobiDB-lite"/>
    </source>
</evidence>
<dbReference type="InterPro" id="IPR011009">
    <property type="entry name" value="Kinase-like_dom_sf"/>
</dbReference>
<dbReference type="SMART" id="SM00220">
    <property type="entry name" value="S_TKc"/>
    <property type="match status" value="2"/>
</dbReference>
<keyword evidence="7" id="KW-0808">Transferase</keyword>
<dbReference type="FunFam" id="1.10.510.10:FF:000358">
    <property type="entry name" value="Putative leucine-rich repeat receptor-like serine/threonine-protein kinase"/>
    <property type="match status" value="1"/>
</dbReference>
<dbReference type="InterPro" id="IPR001245">
    <property type="entry name" value="Ser-Thr/Tyr_kinase_cat_dom"/>
</dbReference>
<keyword evidence="8" id="KW-0812">Transmembrane</keyword>
<dbReference type="PANTHER" id="PTHR47989:SF62">
    <property type="entry name" value="OS05G0423500 PROTEIN"/>
    <property type="match status" value="1"/>
</dbReference>
<evidence type="ECO:0000256" key="8">
    <source>
        <dbReference type="ARBA" id="ARBA00022692"/>
    </source>
</evidence>